<dbReference type="InterPro" id="IPR007313">
    <property type="entry name" value="FxsA"/>
</dbReference>
<feature type="transmembrane region" description="Helical" evidence="2">
    <location>
        <begin position="28"/>
        <end position="48"/>
    </location>
</feature>
<keyword evidence="2" id="KW-1133">Transmembrane helix</keyword>
<accession>A0AAF1K4C7</accession>
<name>A0AAF1K4C7_9HYPH</name>
<dbReference type="KEGG" id="rtu:PR017_15625"/>
<evidence type="ECO:0000256" key="2">
    <source>
        <dbReference type="SAM" id="Phobius"/>
    </source>
</evidence>
<protein>
    <submittedName>
        <fullName evidence="3">Membrane protein FxsA</fullName>
    </submittedName>
</protein>
<dbReference type="RefSeq" id="WP_111222129.1">
    <property type="nucleotide sequence ID" value="NZ_CP117255.1"/>
</dbReference>
<dbReference type="PANTHER" id="PTHR35335">
    <property type="entry name" value="UPF0716 PROTEIN FXSA"/>
    <property type="match status" value="1"/>
</dbReference>
<keyword evidence="2" id="KW-0812">Transmembrane</keyword>
<keyword evidence="4" id="KW-1185">Reference proteome</keyword>
<dbReference type="Proteomes" id="UP000249499">
    <property type="component" value="Chromosome"/>
</dbReference>
<reference evidence="3 4" key="1">
    <citation type="journal article" date="2018" name="Sci. Rep.">
        <title>Rhizobium tumorigenes sp. nov., a novel plant tumorigenic bacterium isolated from cane gall tumors on thornless blackberry.</title>
        <authorList>
            <person name="Kuzmanovi N."/>
            <person name="Smalla K."/>
            <person name="Gronow S."/>
            <person name="PuBawska J."/>
        </authorList>
    </citation>
    <scope>NUCLEOTIDE SEQUENCE [LARGE SCALE GENOMIC DNA]</scope>
    <source>
        <strain evidence="3 4">1078</strain>
    </source>
</reference>
<sequence>MRLSLLPAFVLLLPLVEIAGFVVVGKAIGLWATLGLVVLSVVVGAFLLRSQGLSILRRLSMASRDGAAPARDLVHGAMVVVAAFLLLVPGFFTDILGLLLFIPGVRDLAWKFLSRRIVILGSSPAFNRSRSAPERPNSSGPVVDLDADDFRRGPNPGSPWSDRKRLKD</sequence>
<evidence type="ECO:0000256" key="1">
    <source>
        <dbReference type="SAM" id="MobiDB-lite"/>
    </source>
</evidence>
<feature type="region of interest" description="Disordered" evidence="1">
    <location>
        <begin position="127"/>
        <end position="168"/>
    </location>
</feature>
<dbReference type="AlphaFoldDB" id="A0AAF1K4C7"/>
<evidence type="ECO:0000313" key="3">
    <source>
        <dbReference type="EMBL" id="WFR95206.1"/>
    </source>
</evidence>
<proteinExistence type="predicted"/>
<dbReference type="NCBIfam" id="NF008528">
    <property type="entry name" value="PRK11463.1-2"/>
    <property type="match status" value="1"/>
</dbReference>
<gene>
    <name evidence="3" type="primary">fxsA</name>
    <name evidence="3" type="ORF">PR017_15625</name>
</gene>
<evidence type="ECO:0000313" key="4">
    <source>
        <dbReference type="Proteomes" id="UP000249499"/>
    </source>
</evidence>
<dbReference type="EMBL" id="CP117255">
    <property type="protein sequence ID" value="WFR95206.1"/>
    <property type="molecule type" value="Genomic_DNA"/>
</dbReference>
<reference evidence="4" key="2">
    <citation type="journal article" date="2023" name="MicrobiologyOpen">
        <title>Genomics of the tumorigenes clade of the family Rhizobiaceae and description of Rhizobium rhododendri sp. nov.</title>
        <authorList>
            <person name="Kuzmanovic N."/>
            <person name="diCenzo G.C."/>
            <person name="Bunk B."/>
            <person name="Sproeer C."/>
            <person name="Fruehling A."/>
            <person name="Neumann-Schaal M."/>
            <person name="Overmann J."/>
            <person name="Smalla K."/>
        </authorList>
    </citation>
    <scope>NUCLEOTIDE SEQUENCE [LARGE SCALE GENOMIC DNA]</scope>
    <source>
        <strain evidence="4">1078</strain>
    </source>
</reference>
<keyword evidence="2" id="KW-0472">Membrane</keyword>
<dbReference type="GO" id="GO:0016020">
    <property type="term" value="C:membrane"/>
    <property type="evidence" value="ECO:0007669"/>
    <property type="project" value="InterPro"/>
</dbReference>
<organism evidence="3 4">
    <name type="scientific">Rhizobium tumorigenes</name>
    <dbReference type="NCBI Taxonomy" id="2041385"/>
    <lineage>
        <taxon>Bacteria</taxon>
        <taxon>Pseudomonadati</taxon>
        <taxon>Pseudomonadota</taxon>
        <taxon>Alphaproteobacteria</taxon>
        <taxon>Hyphomicrobiales</taxon>
        <taxon>Rhizobiaceae</taxon>
        <taxon>Rhizobium/Agrobacterium group</taxon>
        <taxon>Rhizobium</taxon>
    </lineage>
</organism>
<dbReference type="PANTHER" id="PTHR35335:SF1">
    <property type="entry name" value="UPF0716 PROTEIN FXSA"/>
    <property type="match status" value="1"/>
</dbReference>
<dbReference type="Pfam" id="PF04186">
    <property type="entry name" value="FxsA"/>
    <property type="match status" value="1"/>
</dbReference>
<feature type="compositionally biased region" description="Polar residues" evidence="1">
    <location>
        <begin position="127"/>
        <end position="140"/>
    </location>
</feature>
<feature type="transmembrane region" description="Helical" evidence="2">
    <location>
        <begin position="73"/>
        <end position="102"/>
    </location>
</feature>